<name>A0A9W6CUW9_9MICO</name>
<dbReference type="RefSeq" id="WP_281882514.1">
    <property type="nucleotide sequence ID" value="NZ_BSDP01000001.1"/>
</dbReference>
<sequence length="139" mass="14613">MDHDGADGNERLPVAPTAYRRLRRTKPLAIVMLCSVAVFGVSVIADAEGPVEGTSAATVVSGLVSVIGLVVSQVMSIQFQFAVGAEARYGYSTTLAGGVGVETRHPVTGAILREAGAPRLRVRDFRRLVEADVPPDPGR</sequence>
<keyword evidence="1" id="KW-1133">Transmembrane helix</keyword>
<proteinExistence type="predicted"/>
<dbReference type="EMBL" id="BSDP01000001">
    <property type="protein sequence ID" value="GLI26511.1"/>
    <property type="molecule type" value="Genomic_DNA"/>
</dbReference>
<evidence type="ECO:0000256" key="1">
    <source>
        <dbReference type="SAM" id="Phobius"/>
    </source>
</evidence>
<gene>
    <name evidence="2" type="ORF">ARHIZOSPH14_07530</name>
</gene>
<dbReference type="Proteomes" id="UP001144396">
    <property type="component" value="Unassembled WGS sequence"/>
</dbReference>
<keyword evidence="1" id="KW-0812">Transmembrane</keyword>
<accession>A0A9W6CUW9</accession>
<feature type="transmembrane region" description="Helical" evidence="1">
    <location>
        <begin position="28"/>
        <end position="47"/>
    </location>
</feature>
<comment type="caution">
    <text evidence="2">The sequence shown here is derived from an EMBL/GenBank/DDBJ whole genome shotgun (WGS) entry which is preliminary data.</text>
</comment>
<reference evidence="2" key="1">
    <citation type="submission" date="2022-12" db="EMBL/GenBank/DDBJ databases">
        <title>Reference genome sequencing for broad-spectrum identification of bacterial and archaeal isolates by mass spectrometry.</title>
        <authorList>
            <person name="Sekiguchi Y."/>
            <person name="Tourlousse D.M."/>
        </authorList>
    </citation>
    <scope>NUCLEOTIDE SEQUENCE</scope>
    <source>
        <strain evidence="2">14</strain>
    </source>
</reference>
<organism evidence="2 3">
    <name type="scientific">Agromyces rhizosphaerae</name>
    <dbReference type="NCBI Taxonomy" id="88374"/>
    <lineage>
        <taxon>Bacteria</taxon>
        <taxon>Bacillati</taxon>
        <taxon>Actinomycetota</taxon>
        <taxon>Actinomycetes</taxon>
        <taxon>Micrococcales</taxon>
        <taxon>Microbacteriaceae</taxon>
        <taxon>Agromyces</taxon>
    </lineage>
</organism>
<protein>
    <submittedName>
        <fullName evidence="2">Uncharacterized protein</fullName>
    </submittedName>
</protein>
<keyword evidence="1" id="KW-0472">Membrane</keyword>
<keyword evidence="3" id="KW-1185">Reference proteome</keyword>
<evidence type="ECO:0000313" key="3">
    <source>
        <dbReference type="Proteomes" id="UP001144396"/>
    </source>
</evidence>
<evidence type="ECO:0000313" key="2">
    <source>
        <dbReference type="EMBL" id="GLI26511.1"/>
    </source>
</evidence>
<feature type="transmembrane region" description="Helical" evidence="1">
    <location>
        <begin position="53"/>
        <end position="71"/>
    </location>
</feature>
<dbReference type="AlphaFoldDB" id="A0A9W6CUW9"/>